<dbReference type="SMART" id="SM00487">
    <property type="entry name" value="DEXDc"/>
    <property type="match status" value="1"/>
</dbReference>
<dbReference type="Proteomes" id="UP000494163">
    <property type="component" value="Chromosome 2L"/>
</dbReference>
<feature type="region of interest" description="Disordered" evidence="9">
    <location>
        <begin position="1739"/>
        <end position="1760"/>
    </location>
</feature>
<dbReference type="PANTHER" id="PTHR45797">
    <property type="entry name" value="RAD54-LIKE"/>
    <property type="match status" value="1"/>
</dbReference>
<proteinExistence type="inferred from homology"/>
<comment type="subcellular location">
    <subcellularLocation>
        <location evidence="1">Nucleus</location>
    </subcellularLocation>
</comment>
<feature type="compositionally biased region" description="Acidic residues" evidence="9">
    <location>
        <begin position="513"/>
        <end position="522"/>
    </location>
</feature>
<dbReference type="OrthoDB" id="9900844at2759"/>
<feature type="region of interest" description="Disordered" evidence="9">
    <location>
        <begin position="576"/>
        <end position="595"/>
    </location>
</feature>
<dbReference type="InterPro" id="IPR014001">
    <property type="entry name" value="Helicase_ATP-bd"/>
</dbReference>
<feature type="region of interest" description="Disordered" evidence="9">
    <location>
        <begin position="366"/>
        <end position="423"/>
    </location>
</feature>
<dbReference type="SMR" id="A0A0M5IWD9"/>
<feature type="region of interest" description="Disordered" evidence="9">
    <location>
        <begin position="470"/>
        <end position="494"/>
    </location>
</feature>
<evidence type="ECO:0000313" key="12">
    <source>
        <dbReference type="EMBL" id="ALC39174.1"/>
    </source>
</evidence>
<dbReference type="SMART" id="SM00490">
    <property type="entry name" value="HELICc"/>
    <property type="match status" value="1"/>
</dbReference>
<keyword evidence="7" id="KW-0238">DNA-binding</keyword>
<evidence type="ECO:0000256" key="8">
    <source>
        <dbReference type="ARBA" id="ARBA00023242"/>
    </source>
</evidence>
<evidence type="ECO:0000256" key="4">
    <source>
        <dbReference type="ARBA" id="ARBA00022801"/>
    </source>
</evidence>
<evidence type="ECO:0000256" key="7">
    <source>
        <dbReference type="ARBA" id="ARBA00023125"/>
    </source>
</evidence>
<dbReference type="GO" id="GO:0003677">
    <property type="term" value="F:DNA binding"/>
    <property type="evidence" value="ECO:0007669"/>
    <property type="project" value="UniProtKB-KW"/>
</dbReference>
<dbReference type="PROSITE" id="PS51192">
    <property type="entry name" value="HELICASE_ATP_BIND_1"/>
    <property type="match status" value="1"/>
</dbReference>
<keyword evidence="8" id="KW-0539">Nucleus</keyword>
<evidence type="ECO:0000259" key="10">
    <source>
        <dbReference type="PROSITE" id="PS51192"/>
    </source>
</evidence>
<dbReference type="GO" id="GO:0016887">
    <property type="term" value="F:ATP hydrolysis activity"/>
    <property type="evidence" value="ECO:0007669"/>
    <property type="project" value="InterPro"/>
</dbReference>
<feature type="domain" description="Helicase ATP-binding" evidence="10">
    <location>
        <begin position="694"/>
        <end position="894"/>
    </location>
</feature>
<dbReference type="SUPFAM" id="SSF52540">
    <property type="entry name" value="P-loop containing nucleoside triphosphate hydrolases"/>
    <property type="match status" value="2"/>
</dbReference>
<reference evidence="12 13" key="1">
    <citation type="submission" date="2015-08" db="EMBL/GenBank/DDBJ databases">
        <title>Ancestral chromatin configuration constrains chromatin evolution on differentiating sex chromosomes in Drosophila.</title>
        <authorList>
            <person name="Zhou Q."/>
            <person name="Bachtrog D."/>
        </authorList>
    </citation>
    <scope>NUCLEOTIDE SEQUENCE [LARGE SCALE GENOMIC DNA]</scope>
    <source>
        <tissue evidence="12">Whole larvae</tissue>
    </source>
</reference>
<evidence type="ECO:0000313" key="13">
    <source>
        <dbReference type="Proteomes" id="UP000494163"/>
    </source>
</evidence>
<evidence type="ECO:0000256" key="9">
    <source>
        <dbReference type="SAM" id="MobiDB-lite"/>
    </source>
</evidence>
<dbReference type="InterPro" id="IPR038718">
    <property type="entry name" value="SNF2-like_sf"/>
</dbReference>
<gene>
    <name evidence="12" type="ORF">Dbus_chr2Lg1259</name>
</gene>
<organism evidence="12 13">
    <name type="scientific">Drosophila busckii</name>
    <name type="common">Fruit fly</name>
    <dbReference type="NCBI Taxonomy" id="30019"/>
    <lineage>
        <taxon>Eukaryota</taxon>
        <taxon>Metazoa</taxon>
        <taxon>Ecdysozoa</taxon>
        <taxon>Arthropoda</taxon>
        <taxon>Hexapoda</taxon>
        <taxon>Insecta</taxon>
        <taxon>Pterygota</taxon>
        <taxon>Neoptera</taxon>
        <taxon>Endopterygota</taxon>
        <taxon>Diptera</taxon>
        <taxon>Brachycera</taxon>
        <taxon>Muscomorpha</taxon>
        <taxon>Ephydroidea</taxon>
        <taxon>Drosophilidae</taxon>
        <taxon>Drosophila</taxon>
    </lineage>
</organism>
<evidence type="ECO:0000256" key="6">
    <source>
        <dbReference type="ARBA" id="ARBA00022840"/>
    </source>
</evidence>
<sequence length="1907" mass="214426">MDIEAEIDVREERLDESLEDHELFYMDQSIKSEITFEPEKITEASYLHLPEEQICQLDLGSSMDIVEEFYQSNNLNAIGEMCELQENDEEQFMDSNVSEVSDALNDHNYTSQEVVPSPCGLDSVKDILLSHIVSNRSVHETVPANVSNFIDSTINSIKELQLEFSDKGMEEALLAECLSQGNNVILPENCSEPLEADTNDEYFESLYKNINDNNTVANTLLVDTINFAKELCNECNLKATKSENEFKSFILDKIQKLKKIANIQDTVDQSMQTHSKSFLRKRRRINHKAKRNLLDSSGSSDGDCSDSYGESDKRDSSAESSISTLRDRNTVTENLKKEYDYNDGIDLSKYIKLEMTNQKFRQISSDYEDAEKQDSNSCSSGDNTDKEIDRLTNLNGLNKRYGQTKPSVKPKDKSLPKVLSKKNDNILNELNDDMEMYDSENSFKQSDDEFITENQYLSRFNEQIKKQLLDDSNSDSGLSDQSDYNLSKEDCSTDNETTKDVVDKFLEVFKCDNDDDPKDDELNDTKDNKSEVGIISKDSDSLDASDEFKTSLSAPKKSKKSFEKLLAEAERRNQNEEIVLSSESELSDADPEPVEEKTRIIKPMLRMDQLASETRVAQKSETDRIRRLEKNHSMVAKAIKNNLPKAKKGAFVLDYIESTKTFIEVDEHLVKLLKPHQKDGVKFMYDSCYAGIDHAKKNSGSGCILAHCMGLGKTLQLIALLHTVISYKELNTTKVLVLCPKSTVMNWADEVNRWLGPLKKKTPIKVCVFPDCSDISDKLRLIEEWSLSSPGKPGCLLVGYEAFRSLVFYHSYKNRGNLNPSKLESIRDKVNKFLLQPGADLVVCDEGHIIKNSKSAISLAVAKIKTPKRIILTGTPIQNNLKEYYSMVNFIKPLFLGTEKEFANLYANPIKNGQHKDSSKKDITVMKQRSYVLHKKLSKFVQRKEAELLQTFLPQKFEYVLFIPMSGVQNTLYEYILEAIASRGDSRGKSLITDYTVLRKIWTHPKVLEDAWKNANMLKNKKDNKRPGLPHSDDDQPDDIYDSQTGLISVTNDWWRKYLSKKDLETIMPSNKLRVMFSILRMCEEKGEKCLIFSAFVAVLNVVEYFFKKITENDPEILQHIHIPNATKQSNTWISGQDYYRLDGKTAKNIRHEMIKRFNSEANRRARVFLISAKAGGQGINLTGANRVIILDTSWNPSNDQQNIFRIFRLGQKKNCYIYRLIAMGTMEEKVYSRSVTKQAMSFRVVDEQQIDRHYNMAELAELYTLTHPQQSERPMPLLPKDTILAHLLRQSELVYKYHEHDTLLENKVEQELSEQEKADAWDTYERELQMNLAQQEGVNVDKVLNPAFPLKNPYAHMGGVPSLDMQTLLNYSLQSASLMPGYNYGMNPNYLDTLNLYQKYSSLRYPEMNSVLNDPSFTPNPFGVLNAPNMNRMVPTPPLMPNMSNSQNAKSLPRDFGLFDTQLRNNPLALSQLHHSLTAESQAQAISSASTSTNNVMSTLGQYKQLLENPLAGLLNYSAQAYGAPVPPPPPASAQDLQAKIQSLSNALYEKTLDNMDASKKDKRGKSNEQSNVQRSTTTPEFRATTTTTTAPVVTSVDLTKPTAATEASLSRNPLSLAKSSAPITGSIDLTSSSISSSAKNTTALKKLTAQSVKQRNAVKESNPSEEERNAKSTKSPIINFPAAFNANRASGLSKDYLKSNTEMQIIPTTSPPGTSSITKQLTEMPPSISLTAVNTIAESTKPRSSPTAKSTANVAKQPKDTFPTIKSVESLPALMTKSITAVEKSMPALSPVSATKSVAETLTKQKRNKMSLTIPRKFAGGSVDSSAKNNVDLTNYRSMTPTQLAGKVPNPATALRTPAPAWNDLTRQNVNKTVDINLAVELGQKVVSKRTTDALSFNVKRTKYQ</sequence>
<feature type="compositionally biased region" description="Low complexity" evidence="9">
    <location>
        <begin position="470"/>
        <end position="483"/>
    </location>
</feature>
<name>A0A0M5IWD9_DROBS</name>
<feature type="compositionally biased region" description="Low complexity" evidence="9">
    <location>
        <begin position="295"/>
        <end position="308"/>
    </location>
</feature>
<comment type="similarity">
    <text evidence="2">Belongs to the SNF2/RAD54 helicase family.</text>
</comment>
<dbReference type="OMA" id="IGEMCEL"/>
<dbReference type="Pfam" id="PF00271">
    <property type="entry name" value="Helicase_C"/>
    <property type="match status" value="1"/>
</dbReference>
<keyword evidence="5" id="KW-0347">Helicase</keyword>
<feature type="region of interest" description="Disordered" evidence="9">
    <location>
        <begin position="513"/>
        <end position="553"/>
    </location>
</feature>
<keyword evidence="13" id="KW-1185">Reference proteome</keyword>
<dbReference type="Pfam" id="PF00176">
    <property type="entry name" value="SNF2-rel_dom"/>
    <property type="match status" value="1"/>
</dbReference>
<evidence type="ECO:0000259" key="11">
    <source>
        <dbReference type="PROSITE" id="PS51194"/>
    </source>
</evidence>
<dbReference type="EMBL" id="CP012523">
    <property type="protein sequence ID" value="ALC39174.1"/>
    <property type="molecule type" value="Genomic_DNA"/>
</dbReference>
<keyword evidence="3" id="KW-0547">Nucleotide-binding</keyword>
<dbReference type="GO" id="GO:0005634">
    <property type="term" value="C:nucleus"/>
    <property type="evidence" value="ECO:0007669"/>
    <property type="project" value="UniProtKB-SubCell"/>
</dbReference>
<evidence type="ECO:0000256" key="1">
    <source>
        <dbReference type="ARBA" id="ARBA00004123"/>
    </source>
</evidence>
<feature type="region of interest" description="Disordered" evidence="9">
    <location>
        <begin position="1019"/>
        <end position="1039"/>
    </location>
</feature>
<dbReference type="GO" id="GO:0004386">
    <property type="term" value="F:helicase activity"/>
    <property type="evidence" value="ECO:0007669"/>
    <property type="project" value="UniProtKB-KW"/>
</dbReference>
<keyword evidence="4" id="KW-0378">Hydrolase</keyword>
<dbReference type="STRING" id="30019.A0A0M5IWD9"/>
<accession>A0A0M5IWD9</accession>
<dbReference type="Gene3D" id="3.40.50.10810">
    <property type="entry name" value="Tandem AAA-ATPase domain"/>
    <property type="match status" value="1"/>
</dbReference>
<dbReference type="CDD" id="cd18793">
    <property type="entry name" value="SF2_C_SNF"/>
    <property type="match status" value="1"/>
</dbReference>
<feature type="region of interest" description="Disordered" evidence="9">
    <location>
        <begin position="1654"/>
        <end position="1676"/>
    </location>
</feature>
<feature type="region of interest" description="Disordered" evidence="9">
    <location>
        <begin position="289"/>
        <end position="325"/>
    </location>
</feature>
<protein>
    <submittedName>
        <fullName evidence="12">XNP</fullName>
    </submittedName>
</protein>
<evidence type="ECO:0000256" key="3">
    <source>
        <dbReference type="ARBA" id="ARBA00022741"/>
    </source>
</evidence>
<dbReference type="PROSITE" id="PS51194">
    <property type="entry name" value="HELICASE_CTER"/>
    <property type="match status" value="1"/>
</dbReference>
<dbReference type="InterPro" id="IPR044574">
    <property type="entry name" value="ARIP4-like"/>
</dbReference>
<feature type="region of interest" description="Disordered" evidence="9">
    <location>
        <begin position="1558"/>
        <end position="1590"/>
    </location>
</feature>
<feature type="compositionally biased region" description="Polar residues" evidence="9">
    <location>
        <begin position="1739"/>
        <end position="1756"/>
    </location>
</feature>
<dbReference type="PANTHER" id="PTHR45797:SF3">
    <property type="entry name" value="TRANSCRIPTIONAL REGULATOR ATRX HOMOLOG"/>
    <property type="match status" value="1"/>
</dbReference>
<dbReference type="InterPro" id="IPR027417">
    <property type="entry name" value="P-loop_NTPase"/>
</dbReference>
<evidence type="ECO:0000256" key="5">
    <source>
        <dbReference type="ARBA" id="ARBA00022806"/>
    </source>
</evidence>
<dbReference type="InterPro" id="IPR049730">
    <property type="entry name" value="SNF2/RAD54-like_C"/>
</dbReference>
<dbReference type="Gene3D" id="3.40.50.300">
    <property type="entry name" value="P-loop containing nucleotide triphosphate hydrolases"/>
    <property type="match status" value="1"/>
</dbReference>
<dbReference type="InterPro" id="IPR001650">
    <property type="entry name" value="Helicase_C-like"/>
</dbReference>
<feature type="domain" description="Helicase C-terminal" evidence="11">
    <location>
        <begin position="1075"/>
        <end position="1259"/>
    </location>
</feature>
<dbReference type="GO" id="GO:0005524">
    <property type="term" value="F:ATP binding"/>
    <property type="evidence" value="ECO:0007669"/>
    <property type="project" value="UniProtKB-KW"/>
</dbReference>
<keyword evidence="6" id="KW-0067">ATP-binding</keyword>
<evidence type="ECO:0000256" key="2">
    <source>
        <dbReference type="ARBA" id="ARBA00007025"/>
    </source>
</evidence>
<feature type="compositionally biased region" description="Low complexity" evidence="9">
    <location>
        <begin position="1576"/>
        <end position="1590"/>
    </location>
</feature>
<dbReference type="InterPro" id="IPR000330">
    <property type="entry name" value="SNF2_N"/>
</dbReference>